<dbReference type="Pfam" id="PF00753">
    <property type="entry name" value="Lactamase_B"/>
    <property type="match status" value="1"/>
</dbReference>
<name>A0A517IF36_BREBE</name>
<organism evidence="9 10">
    <name type="scientific">Brevibacillus brevis</name>
    <name type="common">Bacillus brevis</name>
    <dbReference type="NCBI Taxonomy" id="1393"/>
    <lineage>
        <taxon>Bacteria</taxon>
        <taxon>Bacillati</taxon>
        <taxon>Bacillota</taxon>
        <taxon>Bacilli</taxon>
        <taxon>Bacillales</taxon>
        <taxon>Paenibacillaceae</taxon>
        <taxon>Brevibacillus</taxon>
    </lineage>
</organism>
<gene>
    <name evidence="9" type="ORF">FPS98_27950</name>
</gene>
<dbReference type="CDD" id="cd16275">
    <property type="entry name" value="BaeB-like_MBL-fold"/>
    <property type="match status" value="1"/>
</dbReference>
<dbReference type="RefSeq" id="WP_144618999.1">
    <property type="nucleotide sequence ID" value="NZ_CP042161.1"/>
</dbReference>
<comment type="catalytic activity">
    <reaction evidence="5">
        <text>3',5'-cyclic CMP + H2O = CMP + H(+)</text>
        <dbReference type="Rhea" id="RHEA:72675"/>
        <dbReference type="ChEBI" id="CHEBI:15377"/>
        <dbReference type="ChEBI" id="CHEBI:15378"/>
        <dbReference type="ChEBI" id="CHEBI:58003"/>
        <dbReference type="ChEBI" id="CHEBI:60377"/>
    </reaction>
    <physiologicalReaction direction="left-to-right" evidence="5">
        <dbReference type="Rhea" id="RHEA:72676"/>
    </physiologicalReaction>
</comment>
<evidence type="ECO:0000256" key="5">
    <source>
        <dbReference type="ARBA" id="ARBA00034221"/>
    </source>
</evidence>
<dbReference type="Proteomes" id="UP000317713">
    <property type="component" value="Chromosome"/>
</dbReference>
<feature type="domain" description="Metallo-beta-lactamase" evidence="8">
    <location>
        <begin position="19"/>
        <end position="182"/>
    </location>
</feature>
<keyword evidence="4" id="KW-0862">Zinc</keyword>
<evidence type="ECO:0000256" key="3">
    <source>
        <dbReference type="ARBA" id="ARBA00022801"/>
    </source>
</evidence>
<dbReference type="InterPro" id="IPR001279">
    <property type="entry name" value="Metallo-B-lactamas"/>
</dbReference>
<sequence>MSESYQIHTICTSYLNELSNYNYLIVDKATKLAALVDPSWELDRILTVIEGLDVKLHAILLTHSHFDHVNLVELLSVRYAPNVYISAKEARYYAFSAPNLHTFNDLDTISLGNTTITCMLTPGHTAGSACYLLSGCLITGDTLFIEGCGRCDTTGGNPDDMFDSLQKIRDTVPIYARVYPGHSYGKEPGYPLWYLLENNIYFHLVNRAQFISFRMRHAQGYGSDARERRK</sequence>
<dbReference type="InterPro" id="IPR051453">
    <property type="entry name" value="MBL_Glyoxalase_II"/>
</dbReference>
<comment type="function">
    <text evidence="6">Counteracts the endogenous Pycsar antiviral defense system. Phosphodiesterase that enables metal-dependent hydrolysis of host cyclic nucleotide Pycsar defense signals such as cCMP and cUMP.</text>
</comment>
<comment type="catalytic activity">
    <reaction evidence="7">
        <text>3',5'-cyclic UMP + H2O = UMP + H(+)</text>
        <dbReference type="Rhea" id="RHEA:70575"/>
        <dbReference type="ChEBI" id="CHEBI:15377"/>
        <dbReference type="ChEBI" id="CHEBI:15378"/>
        <dbReference type="ChEBI" id="CHEBI:57865"/>
        <dbReference type="ChEBI" id="CHEBI:184387"/>
    </reaction>
    <physiologicalReaction direction="left-to-right" evidence="7">
        <dbReference type="Rhea" id="RHEA:70576"/>
    </physiologicalReaction>
</comment>
<evidence type="ECO:0000256" key="2">
    <source>
        <dbReference type="ARBA" id="ARBA00022723"/>
    </source>
</evidence>
<proteinExistence type="predicted"/>
<dbReference type="InterPro" id="IPR036866">
    <property type="entry name" value="RibonucZ/Hydroxyglut_hydro"/>
</dbReference>
<dbReference type="SMART" id="SM00849">
    <property type="entry name" value="Lactamase_B"/>
    <property type="match status" value="1"/>
</dbReference>
<dbReference type="AlphaFoldDB" id="A0A517IF36"/>
<dbReference type="Gene3D" id="3.60.15.10">
    <property type="entry name" value="Ribonuclease Z/Hydroxyacylglutathione hydrolase-like"/>
    <property type="match status" value="1"/>
</dbReference>
<evidence type="ECO:0000256" key="1">
    <source>
        <dbReference type="ARBA" id="ARBA00001947"/>
    </source>
</evidence>
<accession>A0A517IF36</accession>
<evidence type="ECO:0000313" key="9">
    <source>
        <dbReference type="EMBL" id="QDS37495.1"/>
    </source>
</evidence>
<comment type="cofactor">
    <cofactor evidence="1">
        <name>Zn(2+)</name>
        <dbReference type="ChEBI" id="CHEBI:29105"/>
    </cofactor>
</comment>
<keyword evidence="2" id="KW-0479">Metal-binding</keyword>
<reference evidence="9 10" key="1">
    <citation type="submission" date="2019-07" db="EMBL/GenBank/DDBJ databases">
        <title>Characterization of Brevibacillus brevis HK544, as a potential biocontrol agent.</title>
        <authorList>
            <person name="Kim H."/>
        </authorList>
    </citation>
    <scope>NUCLEOTIDE SEQUENCE [LARGE SCALE GENOMIC DNA]</scope>
    <source>
        <strain evidence="9 10">HK544</strain>
    </source>
</reference>
<dbReference type="PANTHER" id="PTHR46233">
    <property type="entry name" value="HYDROXYACYLGLUTATHIONE HYDROLASE GLOC"/>
    <property type="match status" value="1"/>
</dbReference>
<evidence type="ECO:0000256" key="7">
    <source>
        <dbReference type="ARBA" id="ARBA00048505"/>
    </source>
</evidence>
<protein>
    <submittedName>
        <fullName evidence="9">MBL fold metallo-hydrolase</fullName>
    </submittedName>
</protein>
<evidence type="ECO:0000313" key="10">
    <source>
        <dbReference type="Proteomes" id="UP000317713"/>
    </source>
</evidence>
<dbReference type="EMBL" id="CP042161">
    <property type="protein sequence ID" value="QDS37495.1"/>
    <property type="molecule type" value="Genomic_DNA"/>
</dbReference>
<evidence type="ECO:0000259" key="8">
    <source>
        <dbReference type="SMART" id="SM00849"/>
    </source>
</evidence>
<dbReference type="SUPFAM" id="SSF56281">
    <property type="entry name" value="Metallo-hydrolase/oxidoreductase"/>
    <property type="match status" value="1"/>
</dbReference>
<dbReference type="GO" id="GO:0046872">
    <property type="term" value="F:metal ion binding"/>
    <property type="evidence" value="ECO:0007669"/>
    <property type="project" value="UniProtKB-KW"/>
</dbReference>
<dbReference type="GO" id="GO:0016787">
    <property type="term" value="F:hydrolase activity"/>
    <property type="evidence" value="ECO:0007669"/>
    <property type="project" value="UniProtKB-KW"/>
</dbReference>
<evidence type="ECO:0000256" key="4">
    <source>
        <dbReference type="ARBA" id="ARBA00022833"/>
    </source>
</evidence>
<keyword evidence="3 9" id="KW-0378">Hydrolase</keyword>
<dbReference type="PANTHER" id="PTHR46233:SF3">
    <property type="entry name" value="HYDROXYACYLGLUTATHIONE HYDROLASE GLOC"/>
    <property type="match status" value="1"/>
</dbReference>
<evidence type="ECO:0000256" key="6">
    <source>
        <dbReference type="ARBA" id="ARBA00034301"/>
    </source>
</evidence>